<feature type="domain" description="HTH araC/xylS-type" evidence="3">
    <location>
        <begin position="204"/>
        <end position="302"/>
    </location>
</feature>
<dbReference type="InterPro" id="IPR009057">
    <property type="entry name" value="Homeodomain-like_sf"/>
</dbReference>
<proteinExistence type="predicted"/>
<dbReference type="PANTHER" id="PTHR43436:SF1">
    <property type="entry name" value="TRANSCRIPTIONAL REGULATORY PROTEIN"/>
    <property type="match status" value="1"/>
</dbReference>
<dbReference type="GO" id="GO:0003700">
    <property type="term" value="F:DNA-binding transcription factor activity"/>
    <property type="evidence" value="ECO:0007669"/>
    <property type="project" value="InterPro"/>
</dbReference>
<evidence type="ECO:0000313" key="4">
    <source>
        <dbReference type="EMBL" id="AJH00937.1"/>
    </source>
</evidence>
<evidence type="ECO:0000259" key="3">
    <source>
        <dbReference type="PROSITE" id="PS01124"/>
    </source>
</evidence>
<dbReference type="InterPro" id="IPR009594">
    <property type="entry name" value="Tscrpt_reg_HTH_AraC_N"/>
</dbReference>
<gene>
    <name evidence="4" type="ORF">LF65_04397</name>
</gene>
<dbReference type="GO" id="GO:0043565">
    <property type="term" value="F:sequence-specific DNA binding"/>
    <property type="evidence" value="ECO:0007669"/>
    <property type="project" value="InterPro"/>
</dbReference>
<reference evidence="5" key="1">
    <citation type="submission" date="2014-12" db="EMBL/GenBank/DDBJ databases">
        <title>Genome sequence of Clostridium beijerinckii strain 59B.</title>
        <authorList>
            <person name="Little G.T."/>
            <person name="Minton N.P."/>
        </authorList>
    </citation>
    <scope>NUCLEOTIDE SEQUENCE [LARGE SCALE GENOMIC DNA]</scope>
    <source>
        <strain evidence="5">59B</strain>
    </source>
</reference>
<dbReference type="OrthoDB" id="34150at2"/>
<dbReference type="KEGG" id="cbei:LF65_04397"/>
<dbReference type="PANTHER" id="PTHR43436">
    <property type="entry name" value="ARAC-FAMILY TRANSCRIPTIONAL REGULATOR"/>
    <property type="match status" value="1"/>
</dbReference>
<dbReference type="InterPro" id="IPR018060">
    <property type="entry name" value="HTH_AraC"/>
</dbReference>
<dbReference type="Proteomes" id="UP000031866">
    <property type="component" value="Chromosome"/>
</dbReference>
<evidence type="ECO:0000256" key="1">
    <source>
        <dbReference type="ARBA" id="ARBA00023015"/>
    </source>
</evidence>
<dbReference type="Gene3D" id="1.10.10.60">
    <property type="entry name" value="Homeodomain-like"/>
    <property type="match status" value="2"/>
</dbReference>
<keyword evidence="2" id="KW-0804">Transcription</keyword>
<dbReference type="SUPFAM" id="SSF46689">
    <property type="entry name" value="Homeodomain-like"/>
    <property type="match status" value="2"/>
</dbReference>
<dbReference type="AlphaFoldDB" id="A0A0B5QRR5"/>
<protein>
    <submittedName>
        <fullName evidence="4">AraC family transcriptional regulator</fullName>
    </submittedName>
</protein>
<sequence length="311" mass="35452">MEKRIYNIKNYKLCNQQRRLASLVEKFTYRDGFQSTDIPSLDLIRASNISEPLHSIYIPSICVIVQGAKTVILGKESYRYDASSYLVASVNLPIIGKIIEATPDQPYLCVRLSFNSDQILDIIKESKQDFEEKSGLERGLTVTKGNSSLLDALLRLVSLLETPEEIPVLAPLFIREILYRVLQDKHGYILKQFAMIGSHARAISKAINLINNNFEKPLRIDELAKEINMSSSSLHHCFKKVTAMSPLQYQKQIRLQEARRLLLSEVLEAAEAGYKVGYESPSQFSREYARMFGLPPISDIKRIKDSIYINF</sequence>
<dbReference type="Pfam" id="PF06719">
    <property type="entry name" value="AraC_N"/>
    <property type="match status" value="1"/>
</dbReference>
<organism evidence="4 5">
    <name type="scientific">Clostridium beijerinckii</name>
    <name type="common">Clostridium MP</name>
    <dbReference type="NCBI Taxonomy" id="1520"/>
    <lineage>
        <taxon>Bacteria</taxon>
        <taxon>Bacillati</taxon>
        <taxon>Bacillota</taxon>
        <taxon>Clostridia</taxon>
        <taxon>Eubacteriales</taxon>
        <taxon>Clostridiaceae</taxon>
        <taxon>Clostridium</taxon>
    </lineage>
</organism>
<dbReference type="Pfam" id="PF12833">
    <property type="entry name" value="HTH_18"/>
    <property type="match status" value="1"/>
</dbReference>
<dbReference type="SMART" id="SM00342">
    <property type="entry name" value="HTH_ARAC"/>
    <property type="match status" value="1"/>
</dbReference>
<dbReference type="EMBL" id="CP010086">
    <property type="protein sequence ID" value="AJH00937.1"/>
    <property type="molecule type" value="Genomic_DNA"/>
</dbReference>
<dbReference type="RefSeq" id="WP_041898958.1">
    <property type="nucleotide sequence ID" value="NZ_CP010086.2"/>
</dbReference>
<evidence type="ECO:0000313" key="5">
    <source>
        <dbReference type="Proteomes" id="UP000031866"/>
    </source>
</evidence>
<name>A0A0B5QRR5_CLOBE</name>
<accession>A0A0B5QRR5</accession>
<dbReference type="PROSITE" id="PS01124">
    <property type="entry name" value="HTH_ARAC_FAMILY_2"/>
    <property type="match status" value="1"/>
</dbReference>
<dbReference type="STRING" id="1520.LF65_04397"/>
<evidence type="ECO:0000256" key="2">
    <source>
        <dbReference type="ARBA" id="ARBA00023163"/>
    </source>
</evidence>
<keyword evidence="1" id="KW-0805">Transcription regulation</keyword>